<evidence type="ECO:0000313" key="1">
    <source>
        <dbReference type="EMBL" id="KAH9838515.1"/>
    </source>
</evidence>
<gene>
    <name evidence="1" type="ORF">C8Q71DRAFT_688206</name>
</gene>
<organism evidence="1 2">
    <name type="scientific">Rhodofomes roseus</name>
    <dbReference type="NCBI Taxonomy" id="34475"/>
    <lineage>
        <taxon>Eukaryota</taxon>
        <taxon>Fungi</taxon>
        <taxon>Dikarya</taxon>
        <taxon>Basidiomycota</taxon>
        <taxon>Agaricomycotina</taxon>
        <taxon>Agaricomycetes</taxon>
        <taxon>Polyporales</taxon>
        <taxon>Rhodofomes</taxon>
    </lineage>
</organism>
<name>A0ABQ8KKS1_9APHY</name>
<dbReference type="Pfam" id="PF14566">
    <property type="entry name" value="PTPlike_phytase"/>
    <property type="match status" value="1"/>
</dbReference>
<dbReference type="GeneID" id="72000561"/>
<dbReference type="InterPro" id="IPR029021">
    <property type="entry name" value="Prot-tyrosine_phosphatase-like"/>
</dbReference>
<proteinExistence type="predicted"/>
<protein>
    <submittedName>
        <fullName evidence="1">Inositol hexakisphosphate-domain-containing protein</fullName>
    </submittedName>
</protein>
<reference evidence="1 2" key="1">
    <citation type="journal article" date="2021" name="Environ. Microbiol.">
        <title>Gene family expansions and transcriptome signatures uncover fungal adaptations to wood decay.</title>
        <authorList>
            <person name="Hage H."/>
            <person name="Miyauchi S."/>
            <person name="Viragh M."/>
            <person name="Drula E."/>
            <person name="Min B."/>
            <person name="Chaduli D."/>
            <person name="Navarro D."/>
            <person name="Favel A."/>
            <person name="Norest M."/>
            <person name="Lesage-Meessen L."/>
            <person name="Balint B."/>
            <person name="Merenyi Z."/>
            <person name="de Eugenio L."/>
            <person name="Morin E."/>
            <person name="Martinez A.T."/>
            <person name="Baldrian P."/>
            <person name="Stursova M."/>
            <person name="Martinez M.J."/>
            <person name="Novotny C."/>
            <person name="Magnuson J.K."/>
            <person name="Spatafora J.W."/>
            <person name="Maurice S."/>
            <person name="Pangilinan J."/>
            <person name="Andreopoulos W."/>
            <person name="LaButti K."/>
            <person name="Hundley H."/>
            <person name="Na H."/>
            <person name="Kuo A."/>
            <person name="Barry K."/>
            <person name="Lipzen A."/>
            <person name="Henrissat B."/>
            <person name="Riley R."/>
            <person name="Ahrendt S."/>
            <person name="Nagy L.G."/>
            <person name="Grigoriev I.V."/>
            <person name="Martin F."/>
            <person name="Rosso M.N."/>
        </authorList>
    </citation>
    <scope>NUCLEOTIDE SEQUENCE [LARGE SCALE GENOMIC DNA]</scope>
    <source>
        <strain evidence="1 2">CIRM-BRFM 1785</strain>
    </source>
</reference>
<dbReference type="Proteomes" id="UP000814176">
    <property type="component" value="Unassembled WGS sequence"/>
</dbReference>
<keyword evidence="2" id="KW-1185">Reference proteome</keyword>
<feature type="non-terminal residue" evidence="1">
    <location>
        <position position="119"/>
    </location>
</feature>
<dbReference type="Gene3D" id="3.90.190.10">
    <property type="entry name" value="Protein tyrosine phosphatase superfamily"/>
    <property type="match status" value="1"/>
</dbReference>
<accession>A0ABQ8KKS1</accession>
<feature type="non-terminal residue" evidence="1">
    <location>
        <position position="1"/>
    </location>
</feature>
<dbReference type="EMBL" id="JADCUA010000007">
    <property type="protein sequence ID" value="KAH9838515.1"/>
    <property type="molecule type" value="Genomic_DNA"/>
</dbReference>
<dbReference type="SMART" id="SM01301">
    <property type="entry name" value="PTPlike_phytase"/>
    <property type="match status" value="1"/>
</dbReference>
<comment type="caution">
    <text evidence="1">The sequence shown here is derived from an EMBL/GenBank/DDBJ whole genome shotgun (WGS) entry which is preliminary data.</text>
</comment>
<dbReference type="RefSeq" id="XP_047780430.1">
    <property type="nucleotide sequence ID" value="XM_047919829.1"/>
</dbReference>
<evidence type="ECO:0000313" key="2">
    <source>
        <dbReference type="Proteomes" id="UP000814176"/>
    </source>
</evidence>
<sequence length="119" mass="13344">ISSSRLEVLEERLRDDVISELHAFGGRLLLHTETPDGSVIPVWEGVELQNVSVFKDIMTARRYNDDSTDSELAYTRMQITAKRPPDFSDLSELIDVTVRNSVSRAPIVINCQLGRGRGT</sequence>